<reference evidence="1" key="2">
    <citation type="submission" date="2021-04" db="EMBL/GenBank/DDBJ databases">
        <authorList>
            <person name="Gilroy R."/>
        </authorList>
    </citation>
    <scope>NUCLEOTIDE SEQUENCE</scope>
    <source>
        <strain evidence="1">Gambia2-208</strain>
    </source>
</reference>
<evidence type="ECO:0000313" key="1">
    <source>
        <dbReference type="EMBL" id="HIY88171.1"/>
    </source>
</evidence>
<evidence type="ECO:0000313" key="2">
    <source>
        <dbReference type="Proteomes" id="UP000886851"/>
    </source>
</evidence>
<dbReference type="EMBL" id="DXCV01000039">
    <property type="protein sequence ID" value="HIY88171.1"/>
    <property type="molecule type" value="Genomic_DNA"/>
</dbReference>
<dbReference type="Proteomes" id="UP000886851">
    <property type="component" value="Unassembled WGS sequence"/>
</dbReference>
<comment type="caution">
    <text evidence="1">The sequence shown here is derived from an EMBL/GenBank/DDBJ whole genome shotgun (WGS) entry which is preliminary data.</text>
</comment>
<accession>A0A9D1ZI23</accession>
<evidence type="ECO:0008006" key="3">
    <source>
        <dbReference type="Google" id="ProtNLM"/>
    </source>
</evidence>
<gene>
    <name evidence="1" type="ORF">H9824_05650</name>
</gene>
<proteinExistence type="predicted"/>
<name>A0A9D1ZI23_9BACE</name>
<protein>
    <recommendedName>
        <fullName evidence="3">Fructan hydrolase</fullName>
    </recommendedName>
</protein>
<organism evidence="1 2">
    <name type="scientific">Candidatus Bacteroides pullicola</name>
    <dbReference type="NCBI Taxonomy" id="2838475"/>
    <lineage>
        <taxon>Bacteria</taxon>
        <taxon>Pseudomonadati</taxon>
        <taxon>Bacteroidota</taxon>
        <taxon>Bacteroidia</taxon>
        <taxon>Bacteroidales</taxon>
        <taxon>Bacteroidaceae</taxon>
        <taxon>Bacteroides</taxon>
    </lineage>
</organism>
<reference evidence="1" key="1">
    <citation type="journal article" date="2021" name="PeerJ">
        <title>Extensive microbial diversity within the chicken gut microbiome revealed by metagenomics and culture.</title>
        <authorList>
            <person name="Gilroy R."/>
            <person name="Ravi A."/>
            <person name="Getino M."/>
            <person name="Pursley I."/>
            <person name="Horton D.L."/>
            <person name="Alikhan N.F."/>
            <person name="Baker D."/>
            <person name="Gharbi K."/>
            <person name="Hall N."/>
            <person name="Watson M."/>
            <person name="Adriaenssens E.M."/>
            <person name="Foster-Nyarko E."/>
            <person name="Jarju S."/>
            <person name="Secka A."/>
            <person name="Antonio M."/>
            <person name="Oren A."/>
            <person name="Chaudhuri R.R."/>
            <person name="La Ragione R."/>
            <person name="Hildebrand F."/>
            <person name="Pallen M.J."/>
        </authorList>
    </citation>
    <scope>NUCLEOTIDE SEQUENCE</scope>
    <source>
        <strain evidence="1">Gambia2-208</strain>
    </source>
</reference>
<sequence>MNSIWIARDKGGALFLFTKKPSRFEDIWNNKSEDGLSECTRIPEDWFPELTWESEPIELVIKEKED</sequence>
<dbReference type="AlphaFoldDB" id="A0A9D1ZI23"/>